<keyword evidence="2" id="KW-0201">Cytochrome c-type biogenesis</keyword>
<evidence type="ECO:0000256" key="1">
    <source>
        <dbReference type="ARBA" id="ARBA00004196"/>
    </source>
</evidence>
<feature type="signal peptide" evidence="4">
    <location>
        <begin position="1"/>
        <end position="28"/>
    </location>
</feature>
<dbReference type="PROSITE" id="PS51257">
    <property type="entry name" value="PROKAR_LIPOPROTEIN"/>
    <property type="match status" value="1"/>
</dbReference>
<dbReference type="InterPro" id="IPR050553">
    <property type="entry name" value="Thioredoxin_ResA/DsbE_sf"/>
</dbReference>
<dbReference type="PROSITE" id="PS51352">
    <property type="entry name" value="THIOREDOXIN_2"/>
    <property type="match status" value="1"/>
</dbReference>
<evidence type="ECO:0000313" key="7">
    <source>
        <dbReference type="Proteomes" id="UP001634747"/>
    </source>
</evidence>
<dbReference type="EMBL" id="JBJYXY010000001">
    <property type="protein sequence ID" value="MFN2975580.1"/>
    <property type="molecule type" value="Genomic_DNA"/>
</dbReference>
<name>A0ABW9KKV5_9BACT</name>
<feature type="chain" id="PRO_5045853292" evidence="4">
    <location>
        <begin position="29"/>
        <end position="168"/>
    </location>
</feature>
<dbReference type="PROSITE" id="PS00194">
    <property type="entry name" value="THIOREDOXIN_1"/>
    <property type="match status" value="1"/>
</dbReference>
<reference evidence="6 7" key="1">
    <citation type="submission" date="2024-12" db="EMBL/GenBank/DDBJ databases">
        <authorList>
            <person name="Lee Y."/>
        </authorList>
    </citation>
    <scope>NUCLEOTIDE SEQUENCE [LARGE SCALE GENOMIC DNA]</scope>
    <source>
        <strain evidence="6 7">03SUJ4</strain>
    </source>
</reference>
<dbReference type="InterPro" id="IPR036249">
    <property type="entry name" value="Thioredoxin-like_sf"/>
</dbReference>
<evidence type="ECO:0000256" key="3">
    <source>
        <dbReference type="ARBA" id="ARBA00023284"/>
    </source>
</evidence>
<protein>
    <submittedName>
        <fullName evidence="6">TlpA family protein disulfide reductase</fullName>
    </submittedName>
</protein>
<proteinExistence type="predicted"/>
<accession>A0ABW9KKV5</accession>
<dbReference type="CDD" id="cd02966">
    <property type="entry name" value="TlpA_like_family"/>
    <property type="match status" value="1"/>
</dbReference>
<evidence type="ECO:0000256" key="4">
    <source>
        <dbReference type="SAM" id="SignalP"/>
    </source>
</evidence>
<dbReference type="RefSeq" id="WP_263412897.1">
    <property type="nucleotide sequence ID" value="NZ_BAABBH010000001.1"/>
</dbReference>
<dbReference type="Proteomes" id="UP001634747">
    <property type="component" value="Unassembled WGS sequence"/>
</dbReference>
<dbReference type="PANTHER" id="PTHR42852:SF13">
    <property type="entry name" value="PROTEIN DIPZ"/>
    <property type="match status" value="1"/>
</dbReference>
<evidence type="ECO:0000313" key="6">
    <source>
        <dbReference type="EMBL" id="MFN2975580.1"/>
    </source>
</evidence>
<dbReference type="InterPro" id="IPR013766">
    <property type="entry name" value="Thioredoxin_domain"/>
</dbReference>
<evidence type="ECO:0000256" key="2">
    <source>
        <dbReference type="ARBA" id="ARBA00022748"/>
    </source>
</evidence>
<dbReference type="Pfam" id="PF08534">
    <property type="entry name" value="Redoxin"/>
    <property type="match status" value="1"/>
</dbReference>
<keyword evidence="7" id="KW-1185">Reference proteome</keyword>
<gene>
    <name evidence="6" type="ORF">ACK2TP_07380</name>
</gene>
<keyword evidence="3" id="KW-0676">Redox-active center</keyword>
<dbReference type="Gene3D" id="3.40.30.10">
    <property type="entry name" value="Glutaredoxin"/>
    <property type="match status" value="1"/>
</dbReference>
<keyword evidence="4" id="KW-0732">Signal</keyword>
<feature type="domain" description="Thioredoxin" evidence="5">
    <location>
        <begin position="33"/>
        <end position="168"/>
    </location>
</feature>
<dbReference type="SUPFAM" id="SSF52833">
    <property type="entry name" value="Thioredoxin-like"/>
    <property type="match status" value="1"/>
</dbReference>
<dbReference type="PANTHER" id="PTHR42852">
    <property type="entry name" value="THIOL:DISULFIDE INTERCHANGE PROTEIN DSBE"/>
    <property type="match status" value="1"/>
</dbReference>
<comment type="caution">
    <text evidence="6">The sequence shown here is derived from an EMBL/GenBank/DDBJ whole genome shotgun (WGS) entry which is preliminary data.</text>
</comment>
<sequence>MLPSFRFVRRFAALVLPCALLVASGCNRGDHPQQVSQQAPDFVVRDGARTVRLQDYRGKTVVLNFWATWCAPCLDELPSLQQMQQQVPQVQVLAVSIDDDPVAYADFLKQYKLKLFSVRDGSEGANLRFGSIRVPETFVIDRNGVIRRKFVGPQDWTSPEIESFLTKL</sequence>
<comment type="subcellular location">
    <subcellularLocation>
        <location evidence="1">Cell envelope</location>
    </subcellularLocation>
</comment>
<dbReference type="InterPro" id="IPR017937">
    <property type="entry name" value="Thioredoxin_CS"/>
</dbReference>
<evidence type="ECO:0000259" key="5">
    <source>
        <dbReference type="PROSITE" id="PS51352"/>
    </source>
</evidence>
<organism evidence="6 7">
    <name type="scientific">Terriglobus aquaticus</name>
    <dbReference type="NCBI Taxonomy" id="940139"/>
    <lineage>
        <taxon>Bacteria</taxon>
        <taxon>Pseudomonadati</taxon>
        <taxon>Acidobacteriota</taxon>
        <taxon>Terriglobia</taxon>
        <taxon>Terriglobales</taxon>
        <taxon>Acidobacteriaceae</taxon>
        <taxon>Terriglobus</taxon>
    </lineage>
</organism>
<dbReference type="InterPro" id="IPR013740">
    <property type="entry name" value="Redoxin"/>
</dbReference>